<keyword evidence="2" id="KW-1185">Reference proteome</keyword>
<sequence length="88" mass="9822">MVCDIHYDSKDLDATKVDADFYGKDFADELADIASLIDGILNIVVIKHCMPGDWEETSTTFKDVLISLMSNREGTDIESFAKIFGLNE</sequence>
<proteinExistence type="predicted"/>
<name>A0A8I0AMB9_9FIRM</name>
<dbReference type="EMBL" id="JACOOX010000004">
    <property type="protein sequence ID" value="MBC5663036.1"/>
    <property type="molecule type" value="Genomic_DNA"/>
</dbReference>
<gene>
    <name evidence="1" type="ORF">H8S09_09055</name>
</gene>
<protein>
    <submittedName>
        <fullName evidence="1">Uncharacterized protein</fullName>
    </submittedName>
</protein>
<dbReference type="RefSeq" id="WP_186847727.1">
    <property type="nucleotide sequence ID" value="NZ_JACOOX010000004.1"/>
</dbReference>
<evidence type="ECO:0000313" key="1">
    <source>
        <dbReference type="EMBL" id="MBC5663036.1"/>
    </source>
</evidence>
<reference evidence="1 2" key="1">
    <citation type="submission" date="2020-08" db="EMBL/GenBank/DDBJ databases">
        <title>Genome public.</title>
        <authorList>
            <person name="Liu C."/>
            <person name="Sun Q."/>
        </authorList>
    </citation>
    <scope>NUCLEOTIDE SEQUENCE [LARGE SCALE GENOMIC DNA]</scope>
    <source>
        <strain evidence="1 2">NSJ-10</strain>
    </source>
</reference>
<organism evidence="1 2">
    <name type="scientific">Coprococcus hominis</name>
    <name type="common">ex Liu et al. 2022</name>
    <dbReference type="NCBI Taxonomy" id="2763039"/>
    <lineage>
        <taxon>Bacteria</taxon>
        <taxon>Bacillati</taxon>
        <taxon>Bacillota</taxon>
        <taxon>Clostridia</taxon>
        <taxon>Lachnospirales</taxon>
        <taxon>Lachnospiraceae</taxon>
        <taxon>Coprococcus</taxon>
    </lineage>
</organism>
<accession>A0A8I0AMB9</accession>
<dbReference type="AlphaFoldDB" id="A0A8I0AMB9"/>
<evidence type="ECO:0000313" key="2">
    <source>
        <dbReference type="Proteomes" id="UP000615234"/>
    </source>
</evidence>
<dbReference type="Proteomes" id="UP000615234">
    <property type="component" value="Unassembled WGS sequence"/>
</dbReference>
<comment type="caution">
    <text evidence="1">The sequence shown here is derived from an EMBL/GenBank/DDBJ whole genome shotgun (WGS) entry which is preliminary data.</text>
</comment>